<proteinExistence type="predicted"/>
<name>A0A835GQ06_SPOEX</name>
<accession>A0A835GQ06</accession>
<dbReference type="AlphaFoldDB" id="A0A835GQ06"/>
<comment type="caution">
    <text evidence="1">The sequence shown here is derived from an EMBL/GenBank/DDBJ whole genome shotgun (WGS) entry which is preliminary data.</text>
</comment>
<evidence type="ECO:0000313" key="1">
    <source>
        <dbReference type="EMBL" id="KAF9421072.1"/>
    </source>
</evidence>
<reference evidence="1" key="1">
    <citation type="submission" date="2020-08" db="EMBL/GenBank/DDBJ databases">
        <title>Spodoptera exigua strain:BAW_Kor-Di-RS1 Genome sequencing and assembly.</title>
        <authorList>
            <person name="Kim J."/>
            <person name="Nam H.Y."/>
            <person name="Kwon M."/>
            <person name="Choi J.H."/>
            <person name="Cho S.R."/>
            <person name="Kim G.-H."/>
        </authorList>
    </citation>
    <scope>NUCLEOTIDE SEQUENCE</scope>
    <source>
        <strain evidence="1">BAW_Kor-Di-RS1</strain>
        <tissue evidence="1">Whole-body</tissue>
    </source>
</reference>
<dbReference type="EMBL" id="JACKWZ010000026">
    <property type="protein sequence ID" value="KAF9421072.1"/>
    <property type="molecule type" value="Genomic_DNA"/>
</dbReference>
<dbReference type="Proteomes" id="UP000648187">
    <property type="component" value="Unassembled WGS sequence"/>
</dbReference>
<keyword evidence="2" id="KW-1185">Reference proteome</keyword>
<protein>
    <submittedName>
        <fullName evidence="1">Uncharacterized protein</fullName>
    </submittedName>
</protein>
<sequence length="63" mass="7194">MGQVITTLNLPYPSRRNATVRNATIHKSQITLLNRYTTCKTKNEDARFQACQSLCKAENRVKP</sequence>
<organism evidence="1 2">
    <name type="scientific">Spodoptera exigua</name>
    <name type="common">Beet armyworm</name>
    <name type="synonym">Noctua fulgens</name>
    <dbReference type="NCBI Taxonomy" id="7107"/>
    <lineage>
        <taxon>Eukaryota</taxon>
        <taxon>Metazoa</taxon>
        <taxon>Ecdysozoa</taxon>
        <taxon>Arthropoda</taxon>
        <taxon>Hexapoda</taxon>
        <taxon>Insecta</taxon>
        <taxon>Pterygota</taxon>
        <taxon>Neoptera</taxon>
        <taxon>Endopterygota</taxon>
        <taxon>Lepidoptera</taxon>
        <taxon>Glossata</taxon>
        <taxon>Ditrysia</taxon>
        <taxon>Noctuoidea</taxon>
        <taxon>Noctuidae</taxon>
        <taxon>Amphipyrinae</taxon>
        <taxon>Spodoptera</taxon>
    </lineage>
</organism>
<gene>
    <name evidence="1" type="ORF">HW555_002784</name>
</gene>
<evidence type="ECO:0000313" key="2">
    <source>
        <dbReference type="Proteomes" id="UP000648187"/>
    </source>
</evidence>